<keyword evidence="4" id="KW-0963">Cytoplasm</keyword>
<comment type="subcellular location">
    <subcellularLocation>
        <location evidence="1">Cytoplasm</location>
        <location evidence="1">Cytoskeleton</location>
        <location evidence="1">Cilium axoneme</location>
    </subcellularLocation>
</comment>
<evidence type="ECO:0000256" key="2">
    <source>
        <dbReference type="ARBA" id="ARBA00010500"/>
    </source>
</evidence>
<comment type="similarity">
    <text evidence="2">Belongs to the CFAP206 family.</text>
</comment>
<evidence type="ECO:0000256" key="4">
    <source>
        <dbReference type="ARBA" id="ARBA00022490"/>
    </source>
</evidence>
<dbReference type="Pfam" id="PF12018">
    <property type="entry name" value="FAP206"/>
    <property type="match status" value="1"/>
</dbReference>
<dbReference type="AlphaFoldDB" id="A0A9N9TS01"/>
<dbReference type="InterPro" id="IPR021897">
    <property type="entry name" value="FAP206"/>
</dbReference>
<dbReference type="EMBL" id="OU900095">
    <property type="protein sequence ID" value="CAG9859332.1"/>
    <property type="molecule type" value="Genomic_DNA"/>
</dbReference>
<keyword evidence="5" id="KW-0970">Cilium biogenesis/degradation</keyword>
<protein>
    <recommendedName>
        <fullName evidence="3">Cilia- and flagella-associated protein 206</fullName>
    </recommendedName>
</protein>
<keyword evidence="8" id="KW-0966">Cell projection</keyword>
<evidence type="ECO:0000256" key="8">
    <source>
        <dbReference type="ARBA" id="ARBA00023273"/>
    </source>
</evidence>
<evidence type="ECO:0000313" key="10">
    <source>
        <dbReference type="EMBL" id="CAG9859332.1"/>
    </source>
</evidence>
<sequence>MPSRIEKNIAKEILRECQPRNINPNLEFVLYMLRLLMLDPNWNISENMLNSRANVQKLVKHVISELEAKDLVRIMTLKMQFYYIWTSQNIDQIVHNNRQTLDNRLKPLEAKILVSNTDSAERIVKLRKVIVIYCAFKCGMGSPQQPTVYSETEAALGSIMNNKELRDFSFLPKPAKKEHLTEITGIITGIRLFNKYSNKGGAEIPNLSELFKSAWGTAKTDIQITLSSIQDNINKRMTVVSKCLILKRKSEHDAAYAYQFVPTVEITDSLDMIKDELIHFRQYQLLMTKAMLILDSLNETVDEIMNDTAALSKKIQDIVAERLAVPVYIIFPLFEQLAEYWTSLQNQILKLGKYCTFLVNVKVYIKTIKFNSFIMEEQEKDPEEFEPYKENLDLVFDSNNPHVEILLPDDFDDFDKIEFEYLGFCCWRLVKTEGVLVHGNPYIGVAKYKGKYYVFSSYEAGKEFCEDPDDHLRRVLHLARIKTQLIDFLQLKEQLQAVVDVKTLIVDESKIIHVRNIDVQTDEGYVIPPYKDRSISWNVWDIKRNALKTASQLICKTTSTQTIKSHSYAPIRIQTIVWKDATTQTRLEKYTNVPTVSAFIYGLRGRKDNQQYVMNITRPIDQ</sequence>
<gene>
    <name evidence="10" type="ORF">PHYEVI_LOCUS5706</name>
</gene>
<organism evidence="10 11">
    <name type="scientific">Phyllotreta striolata</name>
    <name type="common">Striped flea beetle</name>
    <name type="synonym">Crioceris striolata</name>
    <dbReference type="NCBI Taxonomy" id="444603"/>
    <lineage>
        <taxon>Eukaryota</taxon>
        <taxon>Metazoa</taxon>
        <taxon>Ecdysozoa</taxon>
        <taxon>Arthropoda</taxon>
        <taxon>Hexapoda</taxon>
        <taxon>Insecta</taxon>
        <taxon>Pterygota</taxon>
        <taxon>Neoptera</taxon>
        <taxon>Endopterygota</taxon>
        <taxon>Coleoptera</taxon>
        <taxon>Polyphaga</taxon>
        <taxon>Cucujiformia</taxon>
        <taxon>Chrysomeloidea</taxon>
        <taxon>Chrysomelidae</taxon>
        <taxon>Galerucinae</taxon>
        <taxon>Alticini</taxon>
        <taxon>Phyllotreta</taxon>
    </lineage>
</organism>
<keyword evidence="6" id="KW-0969">Cilium</keyword>
<name>A0A9N9TS01_PHYSR</name>
<evidence type="ECO:0000256" key="1">
    <source>
        <dbReference type="ARBA" id="ARBA00004430"/>
    </source>
</evidence>
<evidence type="ECO:0000256" key="9">
    <source>
        <dbReference type="ARBA" id="ARBA00045321"/>
    </source>
</evidence>
<evidence type="ECO:0000256" key="5">
    <source>
        <dbReference type="ARBA" id="ARBA00022794"/>
    </source>
</evidence>
<dbReference type="OrthoDB" id="10251073at2759"/>
<dbReference type="GO" id="GO:0036064">
    <property type="term" value="C:ciliary basal body"/>
    <property type="evidence" value="ECO:0007669"/>
    <property type="project" value="TreeGrafter"/>
</dbReference>
<evidence type="ECO:0000256" key="7">
    <source>
        <dbReference type="ARBA" id="ARBA00023212"/>
    </source>
</evidence>
<evidence type="ECO:0000256" key="3">
    <source>
        <dbReference type="ARBA" id="ARBA00021602"/>
    </source>
</evidence>
<dbReference type="GO" id="GO:0030030">
    <property type="term" value="P:cell projection organization"/>
    <property type="evidence" value="ECO:0007669"/>
    <property type="project" value="UniProtKB-KW"/>
</dbReference>
<evidence type="ECO:0000256" key="6">
    <source>
        <dbReference type="ARBA" id="ARBA00023069"/>
    </source>
</evidence>
<dbReference type="GO" id="GO:0005930">
    <property type="term" value="C:axoneme"/>
    <property type="evidence" value="ECO:0007669"/>
    <property type="project" value="UniProtKB-SubCell"/>
</dbReference>
<accession>A0A9N9TS01</accession>
<keyword evidence="11" id="KW-1185">Reference proteome</keyword>
<evidence type="ECO:0000313" key="11">
    <source>
        <dbReference type="Proteomes" id="UP001153712"/>
    </source>
</evidence>
<dbReference type="PANTHER" id="PTHR21442">
    <property type="entry name" value="CILIA- AND FLAGELLA-ASSOCIATED PROTEIN 206"/>
    <property type="match status" value="1"/>
</dbReference>
<dbReference type="Proteomes" id="UP001153712">
    <property type="component" value="Chromosome 2"/>
</dbReference>
<reference evidence="10" key="1">
    <citation type="submission" date="2022-01" db="EMBL/GenBank/DDBJ databases">
        <authorList>
            <person name="King R."/>
        </authorList>
    </citation>
    <scope>NUCLEOTIDE SEQUENCE</scope>
</reference>
<comment type="function">
    <text evidence="9">Essential for sperm motility and is involved in the regulation of the beating frequency of motile cilia on the epithelial cells of the respiratory tract. Required for the establishment of radial spokes in sperm flagella.</text>
</comment>
<dbReference type="PANTHER" id="PTHR21442:SF0">
    <property type="entry name" value="CILIA- AND FLAGELLA-ASSOCIATED PROTEIN 206"/>
    <property type="match status" value="1"/>
</dbReference>
<dbReference type="GO" id="GO:0003356">
    <property type="term" value="P:regulation of cilium beat frequency"/>
    <property type="evidence" value="ECO:0007669"/>
    <property type="project" value="TreeGrafter"/>
</dbReference>
<proteinExistence type="inferred from homology"/>
<keyword evidence="7" id="KW-0206">Cytoskeleton</keyword>